<comment type="caution">
    <text evidence="5">The sequence shown here is derived from an EMBL/GenBank/DDBJ whole genome shotgun (WGS) entry which is preliminary data.</text>
</comment>
<dbReference type="PROSITE" id="PS51402">
    <property type="entry name" value="CATALASE_3"/>
    <property type="match status" value="1"/>
</dbReference>
<evidence type="ECO:0000259" key="4">
    <source>
        <dbReference type="SMART" id="SM01060"/>
    </source>
</evidence>
<dbReference type="InterPro" id="IPR024168">
    <property type="entry name" value="Catalase_SrpA-type_pred"/>
</dbReference>
<keyword evidence="6" id="KW-1185">Reference proteome</keyword>
<organism evidence="5 6">
    <name type="scientific">Tunturiibacter empetritectus</name>
    <dbReference type="NCBI Taxonomy" id="3069691"/>
    <lineage>
        <taxon>Bacteria</taxon>
        <taxon>Pseudomonadati</taxon>
        <taxon>Acidobacteriota</taxon>
        <taxon>Terriglobia</taxon>
        <taxon>Terriglobales</taxon>
        <taxon>Acidobacteriaceae</taxon>
        <taxon>Tunturiibacter</taxon>
    </lineage>
</organism>
<dbReference type="GO" id="GO:0042542">
    <property type="term" value="P:response to hydrogen peroxide"/>
    <property type="evidence" value="ECO:0007669"/>
    <property type="project" value="TreeGrafter"/>
</dbReference>
<dbReference type="InterPro" id="IPR018028">
    <property type="entry name" value="Catalase"/>
</dbReference>
<keyword evidence="1 3" id="KW-0479">Metal-binding</keyword>
<proteinExistence type="inferred from homology"/>
<evidence type="ECO:0000256" key="1">
    <source>
        <dbReference type="PIRNR" id="PIRNR000296"/>
    </source>
</evidence>
<comment type="similarity">
    <text evidence="1">Belongs to the catalase family.</text>
</comment>
<dbReference type="InterPro" id="IPR011614">
    <property type="entry name" value="Catalase_core"/>
</dbReference>
<dbReference type="GO" id="GO:0020037">
    <property type="term" value="F:heme binding"/>
    <property type="evidence" value="ECO:0007669"/>
    <property type="project" value="InterPro"/>
</dbReference>
<keyword evidence="1 5" id="KW-0560">Oxidoreductase</keyword>
<accession>A0A7W8IJ90</accession>
<dbReference type="GO" id="GO:0046872">
    <property type="term" value="F:metal ion binding"/>
    <property type="evidence" value="ECO:0007669"/>
    <property type="project" value="UniProtKB-KW"/>
</dbReference>
<keyword evidence="1 5" id="KW-0575">Peroxidase</keyword>
<dbReference type="EC" id="1.11.1.-" evidence="1"/>
<name>A0A7W8IJ90_9BACT</name>
<feature type="domain" description="Catalase core" evidence="4">
    <location>
        <begin position="1"/>
        <end position="313"/>
    </location>
</feature>
<comment type="function">
    <text evidence="1">Has an organic peroxide-dependent peroxidase activity.</text>
</comment>
<comment type="cofactor">
    <cofactor evidence="1">
        <name>heme</name>
        <dbReference type="ChEBI" id="CHEBI:30413"/>
    </cofactor>
</comment>
<evidence type="ECO:0000313" key="5">
    <source>
        <dbReference type="EMBL" id="MBB5317436.1"/>
    </source>
</evidence>
<dbReference type="SMART" id="SM01060">
    <property type="entry name" value="Catalase"/>
    <property type="match status" value="1"/>
</dbReference>
<sequence>MPLPTDEKIIALSQQLLQQFDTIFGLNPGFRPAHAKGIMLTGTFTPSAEAATLTKAPHISRQSTPVTVRFSDSTGIPLVPDNDPNANPRGLAIRFNLAEHVHTDIVCHSTDGFPTRTGPEFLELLKALATSDPKNLAGSPLEAFLGSHPKALAFVQAPKPAPSSFARESYFGVTAMKFTNKDGVSWFGRYRIVPEAGNDHLDDAAAAAKDPNYLMDEIAERVAKGPIKFKILVQLANDGDVVDDATNHWPEDRKVVELGSFALTALVADNAQEQQQIIFDPIPRVGGIEPSDDPLLELRAAIYLLSGRRRRAA</sequence>
<dbReference type="InterPro" id="IPR020835">
    <property type="entry name" value="Catalase_sf"/>
</dbReference>
<feature type="active site" evidence="2">
    <location>
        <position position="34"/>
    </location>
</feature>
<dbReference type="EMBL" id="JACHDY010000002">
    <property type="protein sequence ID" value="MBB5317436.1"/>
    <property type="molecule type" value="Genomic_DNA"/>
</dbReference>
<dbReference type="GO" id="GO:0042744">
    <property type="term" value="P:hydrogen peroxide catabolic process"/>
    <property type="evidence" value="ECO:0007669"/>
    <property type="project" value="TreeGrafter"/>
</dbReference>
<dbReference type="GO" id="GO:0004096">
    <property type="term" value="F:catalase activity"/>
    <property type="evidence" value="ECO:0007669"/>
    <property type="project" value="InterPro"/>
</dbReference>
<keyword evidence="1 3" id="KW-0408">Iron</keyword>
<dbReference type="Gene3D" id="1.20.1280.120">
    <property type="match status" value="1"/>
</dbReference>
<reference evidence="5" key="1">
    <citation type="submission" date="2020-08" db="EMBL/GenBank/DDBJ databases">
        <title>Genomic Encyclopedia of Type Strains, Phase IV (KMG-V): Genome sequencing to study the core and pangenomes of soil and plant-associated prokaryotes.</title>
        <authorList>
            <person name="Whitman W."/>
        </authorList>
    </citation>
    <scope>NUCLEOTIDE SEQUENCE [LARGE SCALE GENOMIC DNA]</scope>
    <source>
        <strain evidence="5">M8UP27</strain>
    </source>
</reference>
<evidence type="ECO:0000256" key="3">
    <source>
        <dbReference type="PIRSR" id="PIRSR000296-2"/>
    </source>
</evidence>
<protein>
    <recommendedName>
        <fullName evidence="1">Catalase-related peroxidase</fullName>
        <ecNumber evidence="1">1.11.1.-</ecNumber>
    </recommendedName>
</protein>
<gene>
    <name evidence="5" type="ORF">HDF09_002105</name>
</gene>
<dbReference type="AlphaFoldDB" id="A0A7W8IJ90"/>
<evidence type="ECO:0000313" key="6">
    <source>
        <dbReference type="Proteomes" id="UP000568106"/>
    </source>
</evidence>
<dbReference type="CDD" id="cd08153">
    <property type="entry name" value="srpA_like"/>
    <property type="match status" value="1"/>
</dbReference>
<dbReference type="Pfam" id="PF00199">
    <property type="entry name" value="Catalase"/>
    <property type="match status" value="1"/>
</dbReference>
<keyword evidence="1 3" id="KW-0349">Heme</keyword>
<dbReference type="Proteomes" id="UP000568106">
    <property type="component" value="Unassembled WGS sequence"/>
</dbReference>
<feature type="binding site" description="axial binding residue" evidence="3">
    <location>
        <position position="303"/>
    </location>
    <ligand>
        <name>heme</name>
        <dbReference type="ChEBI" id="CHEBI:30413"/>
    </ligand>
    <ligandPart>
        <name>Fe</name>
        <dbReference type="ChEBI" id="CHEBI:18248"/>
    </ligandPart>
</feature>
<dbReference type="PIRSF" id="PIRSF000296">
    <property type="entry name" value="SrpA"/>
    <property type="match status" value="1"/>
</dbReference>
<dbReference type="SUPFAM" id="SSF56634">
    <property type="entry name" value="Heme-dependent catalase-like"/>
    <property type="match status" value="1"/>
</dbReference>
<dbReference type="GO" id="GO:0005737">
    <property type="term" value="C:cytoplasm"/>
    <property type="evidence" value="ECO:0007669"/>
    <property type="project" value="TreeGrafter"/>
</dbReference>
<dbReference type="Gene3D" id="2.40.180.10">
    <property type="entry name" value="Catalase core domain"/>
    <property type="match status" value="1"/>
</dbReference>
<dbReference type="PANTHER" id="PTHR11465:SF62">
    <property type="entry name" value="CATALASE T"/>
    <property type="match status" value="1"/>
</dbReference>
<dbReference type="PANTHER" id="PTHR11465">
    <property type="entry name" value="CATALASE"/>
    <property type="match status" value="1"/>
</dbReference>
<evidence type="ECO:0000256" key="2">
    <source>
        <dbReference type="PIRSR" id="PIRSR000296-1"/>
    </source>
</evidence>